<feature type="region of interest" description="Disordered" evidence="1">
    <location>
        <begin position="1"/>
        <end position="105"/>
    </location>
</feature>
<reference evidence="2" key="2">
    <citation type="submission" date="2020-06" db="EMBL/GenBank/DDBJ databases">
        <authorList>
            <person name="Sheffer M."/>
        </authorList>
    </citation>
    <scope>NUCLEOTIDE SEQUENCE</scope>
</reference>
<organism evidence="2 3">
    <name type="scientific">Argiope bruennichi</name>
    <name type="common">Wasp spider</name>
    <name type="synonym">Aranea bruennichi</name>
    <dbReference type="NCBI Taxonomy" id="94029"/>
    <lineage>
        <taxon>Eukaryota</taxon>
        <taxon>Metazoa</taxon>
        <taxon>Ecdysozoa</taxon>
        <taxon>Arthropoda</taxon>
        <taxon>Chelicerata</taxon>
        <taxon>Arachnida</taxon>
        <taxon>Araneae</taxon>
        <taxon>Araneomorphae</taxon>
        <taxon>Entelegynae</taxon>
        <taxon>Araneoidea</taxon>
        <taxon>Araneidae</taxon>
        <taxon>Argiope</taxon>
    </lineage>
</organism>
<protein>
    <submittedName>
        <fullName evidence="2">Uncharacterized protein</fullName>
    </submittedName>
</protein>
<feature type="compositionally biased region" description="Acidic residues" evidence="1">
    <location>
        <begin position="1"/>
        <end position="11"/>
    </location>
</feature>
<reference evidence="2" key="1">
    <citation type="journal article" date="2020" name="bioRxiv">
        <title>Chromosome-level reference genome of the European wasp spider Argiope bruennichi: a resource for studies on range expansion and evolutionary adaptation.</title>
        <authorList>
            <person name="Sheffer M.M."/>
            <person name="Hoppe A."/>
            <person name="Krehenwinkel H."/>
            <person name="Uhl G."/>
            <person name="Kuss A.W."/>
            <person name="Jensen L."/>
            <person name="Jensen C."/>
            <person name="Gillespie R.G."/>
            <person name="Hoff K.J."/>
            <person name="Prost S."/>
        </authorList>
    </citation>
    <scope>NUCLEOTIDE SEQUENCE</scope>
</reference>
<dbReference type="Proteomes" id="UP000807504">
    <property type="component" value="Unassembled WGS sequence"/>
</dbReference>
<dbReference type="EMBL" id="JABXBU010002072">
    <property type="protein sequence ID" value="KAF8778504.1"/>
    <property type="molecule type" value="Genomic_DNA"/>
</dbReference>
<feature type="compositionally biased region" description="Basic and acidic residues" evidence="1">
    <location>
        <begin position="86"/>
        <end position="102"/>
    </location>
</feature>
<dbReference type="AlphaFoldDB" id="A0A8T0ETB7"/>
<proteinExistence type="predicted"/>
<evidence type="ECO:0000313" key="3">
    <source>
        <dbReference type="Proteomes" id="UP000807504"/>
    </source>
</evidence>
<comment type="caution">
    <text evidence="2">The sequence shown here is derived from an EMBL/GenBank/DDBJ whole genome shotgun (WGS) entry which is preliminary data.</text>
</comment>
<evidence type="ECO:0000256" key="1">
    <source>
        <dbReference type="SAM" id="MobiDB-lite"/>
    </source>
</evidence>
<gene>
    <name evidence="2" type="ORF">HNY73_015218</name>
</gene>
<sequence>MHEANTGEEESGPGSMGKKREKERRPATQKRGASSKNQRRKQDGKSRGTGNGWQGRQRRKRKSKKNIEHTQESGHKQGSARQDGGGGHKEKREGQGGEESGKMKRIIIQMANMADTMCRLEELTTKQDNKNYK</sequence>
<feature type="compositionally biased region" description="Basic and acidic residues" evidence="1">
    <location>
        <begin position="65"/>
        <end position="75"/>
    </location>
</feature>
<accession>A0A8T0ETB7</accession>
<name>A0A8T0ETB7_ARGBR</name>
<keyword evidence="3" id="KW-1185">Reference proteome</keyword>
<evidence type="ECO:0000313" key="2">
    <source>
        <dbReference type="EMBL" id="KAF8778504.1"/>
    </source>
</evidence>